<evidence type="ECO:0000256" key="2">
    <source>
        <dbReference type="ARBA" id="ARBA00022692"/>
    </source>
</evidence>
<feature type="domain" description="TonB C-terminal" evidence="5">
    <location>
        <begin position="99"/>
        <end position="188"/>
    </location>
</feature>
<dbReference type="SUPFAM" id="SSF74653">
    <property type="entry name" value="TolA/TonB C-terminal domain"/>
    <property type="match status" value="1"/>
</dbReference>
<comment type="subcellular location">
    <subcellularLocation>
        <location evidence="1">Membrane</location>
        <topology evidence="1">Single-pass membrane protein</topology>
    </subcellularLocation>
</comment>
<keyword evidence="3" id="KW-1133">Transmembrane helix</keyword>
<name>A0A7V4E221_UNCW3</name>
<dbReference type="InterPro" id="IPR037682">
    <property type="entry name" value="TonB_C"/>
</dbReference>
<organism evidence="6">
    <name type="scientific">candidate division WOR-3 bacterium</name>
    <dbReference type="NCBI Taxonomy" id="2052148"/>
    <lineage>
        <taxon>Bacteria</taxon>
        <taxon>Bacteria division WOR-3</taxon>
    </lineage>
</organism>
<protein>
    <submittedName>
        <fullName evidence="6">TonB C-terminal domain-containing protein</fullName>
    </submittedName>
</protein>
<evidence type="ECO:0000259" key="5">
    <source>
        <dbReference type="PROSITE" id="PS52015"/>
    </source>
</evidence>
<dbReference type="PROSITE" id="PS52015">
    <property type="entry name" value="TONB_CTD"/>
    <property type="match status" value="1"/>
</dbReference>
<gene>
    <name evidence="6" type="ORF">ENU72_01820</name>
</gene>
<dbReference type="Pfam" id="PF13103">
    <property type="entry name" value="TonB_2"/>
    <property type="match status" value="1"/>
</dbReference>
<dbReference type="AlphaFoldDB" id="A0A7V4E221"/>
<dbReference type="GO" id="GO:0055085">
    <property type="term" value="P:transmembrane transport"/>
    <property type="evidence" value="ECO:0007669"/>
    <property type="project" value="InterPro"/>
</dbReference>
<accession>A0A7V4E221</accession>
<evidence type="ECO:0000256" key="4">
    <source>
        <dbReference type="ARBA" id="ARBA00023136"/>
    </source>
</evidence>
<comment type="caution">
    <text evidence="6">The sequence shown here is derived from an EMBL/GenBank/DDBJ whole genome shotgun (WGS) entry which is preliminary data.</text>
</comment>
<dbReference type="EMBL" id="DTDP01000080">
    <property type="protein sequence ID" value="HGK53746.1"/>
    <property type="molecule type" value="Genomic_DNA"/>
</dbReference>
<dbReference type="Gene3D" id="3.30.1150.10">
    <property type="match status" value="1"/>
</dbReference>
<evidence type="ECO:0000256" key="3">
    <source>
        <dbReference type="ARBA" id="ARBA00022989"/>
    </source>
</evidence>
<evidence type="ECO:0000313" key="6">
    <source>
        <dbReference type="EMBL" id="HGK53746.1"/>
    </source>
</evidence>
<keyword evidence="2" id="KW-0812">Transmembrane</keyword>
<dbReference type="NCBIfam" id="TIGR01352">
    <property type="entry name" value="tonB_Cterm"/>
    <property type="match status" value="1"/>
</dbReference>
<reference evidence="6" key="1">
    <citation type="journal article" date="2020" name="mSystems">
        <title>Genome- and Community-Level Interaction Insights into Carbon Utilization and Element Cycling Functions of Hydrothermarchaeota in Hydrothermal Sediment.</title>
        <authorList>
            <person name="Zhou Z."/>
            <person name="Liu Y."/>
            <person name="Xu W."/>
            <person name="Pan J."/>
            <person name="Luo Z.H."/>
            <person name="Li M."/>
        </authorList>
    </citation>
    <scope>NUCLEOTIDE SEQUENCE [LARGE SCALE GENOMIC DNA]</scope>
    <source>
        <strain evidence="6">SpSt-695</strain>
    </source>
</reference>
<dbReference type="InterPro" id="IPR006260">
    <property type="entry name" value="TonB/TolA_C"/>
</dbReference>
<sequence length="188" mass="22014">MIREFLISFFLHVFIIGSFYIKREREKIYLPQTVFYIEIKEAVSEGKLLEKTSEESGIVEKIREIPKRAKKKEEKVKKEGIPHLSLKGGGKAKLSINIPYSYYFGILLQKISENWNYTHLHKDTLRATIYFVILKDGSLQDIRIEKTSGDLIFDQSALRAVILTKRVPPLPEEMNMEFLRVYLEFEVP</sequence>
<keyword evidence="4" id="KW-0472">Membrane</keyword>
<proteinExistence type="predicted"/>
<evidence type="ECO:0000256" key="1">
    <source>
        <dbReference type="ARBA" id="ARBA00004167"/>
    </source>
</evidence>
<dbReference type="GO" id="GO:0016020">
    <property type="term" value="C:membrane"/>
    <property type="evidence" value="ECO:0007669"/>
    <property type="project" value="UniProtKB-SubCell"/>
</dbReference>